<dbReference type="VEuPathDB" id="TriTrypDB:TcCLB.507057.4"/>
<keyword evidence="5 6" id="KW-0009">Actin-binding</keyword>
<feature type="domain" description="Myosin motor" evidence="7">
    <location>
        <begin position="1"/>
        <end position="188"/>
    </location>
</feature>
<feature type="binding site" evidence="6">
    <location>
        <begin position="48"/>
        <end position="55"/>
    </location>
    <ligand>
        <name>ATP</name>
        <dbReference type="ChEBI" id="CHEBI:30616"/>
    </ligand>
</feature>
<dbReference type="SUPFAM" id="SSF52540">
    <property type="entry name" value="P-loop containing nucleoside triphosphate hydrolases"/>
    <property type="match status" value="1"/>
</dbReference>
<dbReference type="GO" id="GO:0005737">
    <property type="term" value="C:cytoplasm"/>
    <property type="evidence" value="ECO:0007669"/>
    <property type="project" value="TreeGrafter"/>
</dbReference>
<protein>
    <submittedName>
        <fullName evidence="8">Putative myosin heavy chain</fullName>
    </submittedName>
</protein>
<name>A0A2V2WJ55_TRYCR</name>
<evidence type="ECO:0000256" key="1">
    <source>
        <dbReference type="ARBA" id="ARBA00022741"/>
    </source>
</evidence>
<proteinExistence type="inferred from homology"/>
<organism evidence="8 9">
    <name type="scientific">Trypanosoma cruzi</name>
    <dbReference type="NCBI Taxonomy" id="5693"/>
    <lineage>
        <taxon>Eukaryota</taxon>
        <taxon>Discoba</taxon>
        <taxon>Euglenozoa</taxon>
        <taxon>Kinetoplastea</taxon>
        <taxon>Metakinetoplastina</taxon>
        <taxon>Trypanosomatida</taxon>
        <taxon>Trypanosomatidae</taxon>
        <taxon>Trypanosoma</taxon>
        <taxon>Schizotrypanum</taxon>
    </lineage>
</organism>
<keyword evidence="1 6" id="KW-0547">Nucleotide-binding</keyword>
<dbReference type="GO" id="GO:0000146">
    <property type="term" value="F:microfilament motor activity"/>
    <property type="evidence" value="ECO:0007669"/>
    <property type="project" value="TreeGrafter"/>
</dbReference>
<evidence type="ECO:0000256" key="6">
    <source>
        <dbReference type="PROSITE-ProRule" id="PRU00782"/>
    </source>
</evidence>
<evidence type="ECO:0000256" key="4">
    <source>
        <dbReference type="ARBA" id="ARBA00023175"/>
    </source>
</evidence>
<dbReference type="GO" id="GO:0016459">
    <property type="term" value="C:myosin complex"/>
    <property type="evidence" value="ECO:0007669"/>
    <property type="project" value="UniProtKB-KW"/>
</dbReference>
<keyword evidence="4 6" id="KW-0505">Motor protein</keyword>
<dbReference type="InterPro" id="IPR027417">
    <property type="entry name" value="P-loop_NTPase"/>
</dbReference>
<dbReference type="InterPro" id="IPR001609">
    <property type="entry name" value="Myosin_head_motor_dom-like"/>
</dbReference>
<dbReference type="AlphaFoldDB" id="A0A2V2WJ55"/>
<sequence length="188" mass="21049">MITCQNMLWGSKVIETPSKNLPHAWTVAHYSYWRMCTDGLNQSITVSGESGAGKTETAKIVLKYIGVVSTAQCGSQEKSGAEEITKKVNLTSPSWAFGNAKTRRNDNSSRFGKFMKVFFQAIANWRGDDRSVHQGILLERSRVVTHGKGERGYHSFYQLLANNGEAAKRHRLSQLQLTRGGLSLHRCW</sequence>
<dbReference type="PRINTS" id="PR00193">
    <property type="entry name" value="MYOSINHEAVY"/>
</dbReference>
<evidence type="ECO:0000259" key="7">
    <source>
        <dbReference type="PROSITE" id="PS51456"/>
    </source>
</evidence>
<dbReference type="PROSITE" id="PS51456">
    <property type="entry name" value="MYOSIN_MOTOR"/>
    <property type="match status" value="1"/>
</dbReference>
<dbReference type="InterPro" id="IPR036961">
    <property type="entry name" value="Kinesin_motor_dom_sf"/>
</dbReference>
<dbReference type="GO" id="GO:0007015">
    <property type="term" value="P:actin filament organization"/>
    <property type="evidence" value="ECO:0007669"/>
    <property type="project" value="TreeGrafter"/>
</dbReference>
<dbReference type="PANTHER" id="PTHR13140:SF706">
    <property type="entry name" value="DILUTE CLASS UNCONVENTIONAL MYOSIN, ISOFORM C"/>
    <property type="match status" value="1"/>
</dbReference>
<dbReference type="GO" id="GO:0005524">
    <property type="term" value="F:ATP binding"/>
    <property type="evidence" value="ECO:0007669"/>
    <property type="project" value="UniProtKB-UniRule"/>
</dbReference>
<keyword evidence="2 6" id="KW-0067">ATP-binding</keyword>
<evidence type="ECO:0000256" key="3">
    <source>
        <dbReference type="ARBA" id="ARBA00023123"/>
    </source>
</evidence>
<dbReference type="VEuPathDB" id="TriTrypDB:TcCL_NonESM10003"/>
<evidence type="ECO:0000313" key="8">
    <source>
        <dbReference type="EMBL" id="PWV08367.1"/>
    </source>
</evidence>
<dbReference type="Proteomes" id="UP000246078">
    <property type="component" value="Unassembled WGS sequence"/>
</dbReference>
<reference evidence="8 9" key="1">
    <citation type="journal article" date="2018" name="Microb. Genom.">
        <title>Expanding an expanded genome: long-read sequencing of Trypanosoma cruzi.</title>
        <authorList>
            <person name="Berna L."/>
            <person name="Rodriguez M."/>
            <person name="Chiribao M.L."/>
            <person name="Parodi-Talice A."/>
            <person name="Pita S."/>
            <person name="Rijo G."/>
            <person name="Alvarez-Valin F."/>
            <person name="Robello C."/>
        </authorList>
    </citation>
    <scope>NUCLEOTIDE SEQUENCE [LARGE SCALE GENOMIC DNA]</scope>
    <source>
        <strain evidence="8 9">TCC</strain>
    </source>
</reference>
<dbReference type="GO" id="GO:0051015">
    <property type="term" value="F:actin filament binding"/>
    <property type="evidence" value="ECO:0007669"/>
    <property type="project" value="TreeGrafter"/>
</dbReference>
<accession>A0A2V2WJ55</accession>
<dbReference type="Pfam" id="PF00063">
    <property type="entry name" value="Myosin_head"/>
    <property type="match status" value="1"/>
</dbReference>
<keyword evidence="3 6" id="KW-0518">Myosin</keyword>
<dbReference type="PANTHER" id="PTHR13140">
    <property type="entry name" value="MYOSIN"/>
    <property type="match status" value="1"/>
</dbReference>
<dbReference type="EMBL" id="PRFC01000090">
    <property type="protein sequence ID" value="PWV08367.1"/>
    <property type="molecule type" value="Genomic_DNA"/>
</dbReference>
<comment type="caution">
    <text evidence="6">Lacks conserved residue(s) required for the propagation of feature annotation.</text>
</comment>
<evidence type="ECO:0000256" key="5">
    <source>
        <dbReference type="ARBA" id="ARBA00023203"/>
    </source>
</evidence>
<evidence type="ECO:0000313" key="9">
    <source>
        <dbReference type="Proteomes" id="UP000246078"/>
    </source>
</evidence>
<gene>
    <name evidence="8" type="ORF">C3747_90g197</name>
</gene>
<comment type="caution">
    <text evidence="8">The sequence shown here is derived from an EMBL/GenBank/DDBJ whole genome shotgun (WGS) entry which is preliminary data.</text>
</comment>
<dbReference type="VEuPathDB" id="TriTrypDB:C3747_90g197"/>
<dbReference type="Gene3D" id="3.40.850.10">
    <property type="entry name" value="Kinesin motor domain"/>
    <property type="match status" value="1"/>
</dbReference>
<comment type="similarity">
    <text evidence="6">Belongs to the TRAFAC class myosin-kinesin ATPase superfamily. Myosin family.</text>
</comment>
<dbReference type="GO" id="GO:0016020">
    <property type="term" value="C:membrane"/>
    <property type="evidence" value="ECO:0007669"/>
    <property type="project" value="TreeGrafter"/>
</dbReference>
<evidence type="ECO:0000256" key="2">
    <source>
        <dbReference type="ARBA" id="ARBA00022840"/>
    </source>
</evidence>